<dbReference type="AlphaFoldDB" id="A0A0M9BUA5"/>
<dbReference type="PATRIC" id="fig|1705561.3.peg.1329"/>
<dbReference type="InterPro" id="IPR023393">
    <property type="entry name" value="START-like_dom_sf"/>
</dbReference>
<name>A0A0M9BUA5_9BACL</name>
<feature type="domain" description="Activator of Hsp90 ATPase homologue 1/2-like C-terminal" evidence="2">
    <location>
        <begin position="12"/>
        <end position="139"/>
    </location>
</feature>
<dbReference type="Proteomes" id="UP000037688">
    <property type="component" value="Unassembled WGS sequence"/>
</dbReference>
<reference evidence="3 4" key="1">
    <citation type="submission" date="2015-08" db="EMBL/GenBank/DDBJ databases">
        <title>Draft genome sequence of cellulolytic and xylanolytic Paenibacillus sp. A59, isolated from a decaying forest soil from Patagonia, Argentina.</title>
        <authorList>
            <person name="Ghio S."/>
            <person name="Caceres A.M."/>
            <person name="Talia P."/>
            <person name="Grasso D."/>
            <person name="Campos E."/>
        </authorList>
    </citation>
    <scope>NUCLEOTIDE SEQUENCE [LARGE SCALE GENOMIC DNA]</scope>
    <source>
        <strain evidence="3 4">A59</strain>
    </source>
</reference>
<gene>
    <name evidence="3" type="ORF">AMS66_01135</name>
</gene>
<comment type="similarity">
    <text evidence="1">Belongs to the AHA1 family.</text>
</comment>
<dbReference type="Pfam" id="PF08327">
    <property type="entry name" value="AHSA1"/>
    <property type="match status" value="1"/>
</dbReference>
<keyword evidence="4" id="KW-1185">Reference proteome</keyword>
<proteinExistence type="inferred from homology"/>
<sequence>MELKYEFYINAGQEDVWNALISPDGTRSSFFGSELRSNFQPGQPFAYVGPGNDGAETVHVYGDILEFEPLSLLSYLEHPGPSYHANHAELQSRVVFQLETVGECTKLTLINDQFTDNHPSFANAQSNWWMILSSIKTWVETGKTLNFGW</sequence>
<dbReference type="OrthoDB" id="9800600at2"/>
<dbReference type="InterPro" id="IPR013538">
    <property type="entry name" value="ASHA1/2-like_C"/>
</dbReference>
<dbReference type="RefSeq" id="WP_053779077.1">
    <property type="nucleotide sequence ID" value="NZ_LITU01000012.1"/>
</dbReference>
<evidence type="ECO:0000313" key="4">
    <source>
        <dbReference type="Proteomes" id="UP000037688"/>
    </source>
</evidence>
<comment type="caution">
    <text evidence="3">The sequence shown here is derived from an EMBL/GenBank/DDBJ whole genome shotgun (WGS) entry which is preliminary data.</text>
</comment>
<evidence type="ECO:0000313" key="3">
    <source>
        <dbReference type="EMBL" id="KOY18302.1"/>
    </source>
</evidence>
<protein>
    <submittedName>
        <fullName evidence="3">Polyketide cyclase</fullName>
    </submittedName>
</protein>
<dbReference type="EMBL" id="LITU01000012">
    <property type="protein sequence ID" value="KOY18302.1"/>
    <property type="molecule type" value="Genomic_DNA"/>
</dbReference>
<evidence type="ECO:0000259" key="2">
    <source>
        <dbReference type="Pfam" id="PF08327"/>
    </source>
</evidence>
<dbReference type="Gene3D" id="3.30.530.20">
    <property type="match status" value="1"/>
</dbReference>
<accession>A0A0M9BUA5</accession>
<evidence type="ECO:0000256" key="1">
    <source>
        <dbReference type="ARBA" id="ARBA00006817"/>
    </source>
</evidence>
<dbReference type="CDD" id="cd08893">
    <property type="entry name" value="SRPBCC_CalC_Aha1-like_GntR-HTH"/>
    <property type="match status" value="1"/>
</dbReference>
<dbReference type="SUPFAM" id="SSF55961">
    <property type="entry name" value="Bet v1-like"/>
    <property type="match status" value="1"/>
</dbReference>
<organism evidence="3 4">
    <name type="scientific">Paenibacillus xylanivorans</name>
    <dbReference type="NCBI Taxonomy" id="1705561"/>
    <lineage>
        <taxon>Bacteria</taxon>
        <taxon>Bacillati</taxon>
        <taxon>Bacillota</taxon>
        <taxon>Bacilli</taxon>
        <taxon>Bacillales</taxon>
        <taxon>Paenibacillaceae</taxon>
        <taxon>Paenibacillus</taxon>
    </lineage>
</organism>